<dbReference type="PANTHER" id="PTHR43439">
    <property type="entry name" value="PHENYLACETATE-COENZYME A LIGASE"/>
    <property type="match status" value="1"/>
</dbReference>
<dbReference type="KEGG" id="sla:SERLADRAFT_448571"/>
<dbReference type="InterPro" id="IPR051414">
    <property type="entry name" value="Adenylate-forming_Reductase"/>
</dbReference>
<dbReference type="SMART" id="SM00823">
    <property type="entry name" value="PKS_PP"/>
    <property type="match status" value="1"/>
</dbReference>
<proteinExistence type="predicted"/>
<dbReference type="AlphaFoldDB" id="F8NTD7"/>
<dbReference type="OrthoDB" id="429813at2759"/>
<dbReference type="InterPro" id="IPR020806">
    <property type="entry name" value="PKS_PP-bd"/>
</dbReference>
<evidence type="ECO:0000313" key="4">
    <source>
        <dbReference type="EMBL" id="EGO25609.1"/>
    </source>
</evidence>
<dbReference type="Pfam" id="PF23562">
    <property type="entry name" value="AMP-binding_C_3"/>
    <property type="match status" value="1"/>
</dbReference>
<evidence type="ECO:0000259" key="3">
    <source>
        <dbReference type="SMART" id="SM00823"/>
    </source>
</evidence>
<accession>F8NTD7</accession>
<keyword evidence="2" id="KW-0597">Phosphoprotein</keyword>
<name>F8NTD7_SERL9</name>
<dbReference type="PANTHER" id="PTHR43439:SF2">
    <property type="entry name" value="ENZYME, PUTATIVE (JCVI)-RELATED"/>
    <property type="match status" value="1"/>
</dbReference>
<keyword evidence="1" id="KW-0596">Phosphopantetheine</keyword>
<evidence type="ECO:0000256" key="1">
    <source>
        <dbReference type="ARBA" id="ARBA00022450"/>
    </source>
</evidence>
<dbReference type="InterPro" id="IPR020845">
    <property type="entry name" value="AMP-binding_CS"/>
</dbReference>
<dbReference type="HOGENOM" id="CLU_002220_1_0_1"/>
<dbReference type="InterPro" id="IPR042099">
    <property type="entry name" value="ANL_N_sf"/>
</dbReference>
<dbReference type="InterPro" id="IPR036291">
    <property type="entry name" value="NAD(P)-bd_dom_sf"/>
</dbReference>
<protein>
    <submittedName>
        <fullName evidence="4">Putative nonribosomal peptide synthetase</fullName>
    </submittedName>
</protein>
<dbReference type="GO" id="GO:0031177">
    <property type="term" value="F:phosphopantetheine binding"/>
    <property type="evidence" value="ECO:0007669"/>
    <property type="project" value="InterPro"/>
</dbReference>
<dbReference type="Pfam" id="PF07993">
    <property type="entry name" value="NAD_binding_4"/>
    <property type="match status" value="1"/>
</dbReference>
<sequence>MSPRNSSAAVVSMLQKTACNRLLTLPSAHQSLVSGIKRELGTPSLHVQVIPTLAEVFPHLGKEQAHDTFERYPSAGRPSLDEAAVYIHSSGSTGFPKPIPQTYRSQMHWLQQPAIQGFAGYTPAIRLAAASLPPFHSLGNCVQLYSPLASVVTAALFPPTSFDDPDAQPVIPTSDNILDNIRKTGANCVVAVPSFLELWAGDDEAIETLKQMVFVIYGGGPLSSRAGDKLHAAGVPVASVYGATEFGSIMNLPSREDLKSGDWEWMHPSSKVKMRWVLQDDGTYECQVLTTAEHQVAVENLPDVKGYATSDLFIKHPTREGYWKIVGRKDDVLILASGEKTVPAPMESVIISNPLVSGVVMFGRARSQVGVLVEAISDVDVTDTKAVEEFRNKVWPDVEAANKDAPAFSRIFKEMILITSPSKPMVRVAKGTVSKKATIKAYEEEINALYNTVEASTKAGSDATPPRSWTEPALIEWLQEQIASISSGVDIIPDKDFFSQGFDSLNATFLRNRILGALYASDQVELRTAAKRIPQNFVFDNPSIHLLAKRVASIVNRPEGETNGSTAHDKKMAIENALKKYSIGLGKTIMTNGAHAENQGEIPSKGSVVLLTGSTGGLGSYLLALLLKNEATAKVYAFNRPSKADAIKGRQASSFEDRALDVTLLDSEKLVFLEGDAAADKCGLDERTYNELRESVTIIIHNAWRLDFNLALSSFEPNIQGTRQLIDLALSSSHPSNPRFLFTSSIASAQGWDQRKGAFPEEVQLDASVAVGSGYGESKYISERLLDMSGLHATSFRIGQIAGGPNGAWSTTDWVPIIAKSSLALAVFPAAQGLVSWMPAEKVAAAILDVAFAEQTPPLALNLAHPRPVSWMDTMEILRDTLLEKKCLHRKDFPFVDFGEWVKRLEKRAQNATAVDFDNIPALKLLDFFRTMADADMKVRQSGRTDVEAGGIATLSTDKAQSVSSTWKNLPQIGKTDAELWVEYWLAKGAF</sequence>
<organism>
    <name type="scientific">Serpula lacrymans var. lacrymans (strain S7.9)</name>
    <name type="common">Dry rot fungus</name>
    <dbReference type="NCBI Taxonomy" id="578457"/>
    <lineage>
        <taxon>Eukaryota</taxon>
        <taxon>Fungi</taxon>
        <taxon>Dikarya</taxon>
        <taxon>Basidiomycota</taxon>
        <taxon>Agaricomycotina</taxon>
        <taxon>Agaricomycetes</taxon>
        <taxon>Agaricomycetidae</taxon>
        <taxon>Boletales</taxon>
        <taxon>Coniophorineae</taxon>
        <taxon>Serpulaceae</taxon>
        <taxon>Serpula</taxon>
    </lineage>
</organism>
<dbReference type="PROSITE" id="PS00455">
    <property type="entry name" value="AMP_BINDING"/>
    <property type="match status" value="1"/>
</dbReference>
<dbReference type="InterPro" id="IPR013120">
    <property type="entry name" value="FAR_NAD-bd"/>
</dbReference>
<dbReference type="GeneID" id="18816485"/>
<dbReference type="Proteomes" id="UP000008064">
    <property type="component" value="Unassembled WGS sequence"/>
</dbReference>
<dbReference type="InterPro" id="IPR036736">
    <property type="entry name" value="ACP-like_sf"/>
</dbReference>
<dbReference type="Gene3D" id="1.10.1200.10">
    <property type="entry name" value="ACP-like"/>
    <property type="match status" value="1"/>
</dbReference>
<dbReference type="SUPFAM" id="SSF56801">
    <property type="entry name" value="Acetyl-CoA synthetase-like"/>
    <property type="match status" value="1"/>
</dbReference>
<feature type="domain" description="Polyketide synthase-like phosphopantetheine-binding" evidence="3">
    <location>
        <begin position="475"/>
        <end position="555"/>
    </location>
</feature>
<dbReference type="Pfam" id="PF00501">
    <property type="entry name" value="AMP-binding"/>
    <property type="match status" value="1"/>
</dbReference>
<dbReference type="RefSeq" id="XP_007317731.1">
    <property type="nucleotide sequence ID" value="XM_007317669.1"/>
</dbReference>
<reference evidence="4" key="1">
    <citation type="submission" date="2011-04" db="EMBL/GenBank/DDBJ databases">
        <title>Evolution of plant cell wall degrading machinery underlies the functional diversity of forest fungi.</title>
        <authorList>
            <consortium name="US DOE Joint Genome Institute (JGI-PGF)"/>
            <person name="Eastwood D.C."/>
            <person name="Floudas D."/>
            <person name="Binder M."/>
            <person name="Majcherczyk A."/>
            <person name="Schneider P."/>
            <person name="Aerts A."/>
            <person name="Asiegbu F.O."/>
            <person name="Baker S.E."/>
            <person name="Barry K."/>
            <person name="Bendiksby M."/>
            <person name="Blumentritt M."/>
            <person name="Coutinho P.M."/>
            <person name="Cullen D."/>
            <person name="Cullen D."/>
            <person name="Gathman A."/>
            <person name="Goodell B."/>
            <person name="Henrissat B."/>
            <person name="Ihrmark K."/>
            <person name="Kauserud H."/>
            <person name="Kohler A."/>
            <person name="LaButti K."/>
            <person name="Lapidus A."/>
            <person name="Lavin J.L."/>
            <person name="Lee Y.-H."/>
            <person name="Lindquist E."/>
            <person name="Lilly W."/>
            <person name="Lucas S."/>
            <person name="Morin E."/>
            <person name="Murat C."/>
            <person name="Oguiza J.A."/>
            <person name="Park J."/>
            <person name="Pisabarro A.G."/>
            <person name="Riley R."/>
            <person name="Rosling A."/>
            <person name="Salamov A."/>
            <person name="Schmidt O."/>
            <person name="Schmutz J."/>
            <person name="Skrede I."/>
            <person name="Stenlid J."/>
            <person name="Wiebenga A."/>
            <person name="Xie X."/>
            <person name="Kues U."/>
            <person name="Hibbett D.S."/>
            <person name="Hoffmeister D."/>
            <person name="Hogberg N."/>
            <person name="Martin F."/>
            <person name="Grigoriev I.V."/>
            <person name="Watkinson S.C."/>
        </authorList>
    </citation>
    <scope>NUCLEOTIDE SEQUENCE</scope>
    <source>
        <strain evidence="4">S7.9</strain>
    </source>
</reference>
<dbReference type="Gene3D" id="3.40.50.12780">
    <property type="entry name" value="N-terminal domain of ligase-like"/>
    <property type="match status" value="1"/>
</dbReference>
<evidence type="ECO:0000256" key="2">
    <source>
        <dbReference type="ARBA" id="ARBA00022553"/>
    </source>
</evidence>
<dbReference type="EMBL" id="GL945433">
    <property type="protein sequence ID" value="EGO25609.1"/>
    <property type="molecule type" value="Genomic_DNA"/>
</dbReference>
<dbReference type="InterPro" id="IPR000873">
    <property type="entry name" value="AMP-dep_synth/lig_dom"/>
</dbReference>
<gene>
    <name evidence="4" type="primary">nps10</name>
    <name evidence="4" type="ORF">SERLADRAFT_448571</name>
</gene>
<dbReference type="SUPFAM" id="SSF47336">
    <property type="entry name" value="ACP-like"/>
    <property type="match status" value="1"/>
</dbReference>
<dbReference type="SUPFAM" id="SSF51735">
    <property type="entry name" value="NAD(P)-binding Rossmann-fold domains"/>
    <property type="match status" value="1"/>
</dbReference>
<dbReference type="Gene3D" id="3.40.50.720">
    <property type="entry name" value="NAD(P)-binding Rossmann-like Domain"/>
    <property type="match status" value="1"/>
</dbReference>